<dbReference type="InterPro" id="IPR038880">
    <property type="entry name" value="MJ0871-like"/>
</dbReference>
<dbReference type="AlphaFoldDB" id="I2Q6Z3"/>
<protein>
    <recommendedName>
        <fullName evidence="3">Nucleoside transporter/FeoB GTPase Gate domain-containing protein</fullName>
    </recommendedName>
</protein>
<reference evidence="2" key="1">
    <citation type="submission" date="2011-11" db="EMBL/GenBank/DDBJ databases">
        <title>Improved High-Quality Draft sequence of Desulfovibrio sp. U5L.</title>
        <authorList>
            <consortium name="US DOE Joint Genome Institute"/>
            <person name="Lucas S."/>
            <person name="Han J."/>
            <person name="Lapidus A."/>
            <person name="Cheng J.-F."/>
            <person name="Goodwin L."/>
            <person name="Pitluck S."/>
            <person name="Peters L."/>
            <person name="Ovchinnikova G."/>
            <person name="Held B."/>
            <person name="Detter J.C."/>
            <person name="Han C."/>
            <person name="Tapia R."/>
            <person name="Land M."/>
            <person name="Hauser L."/>
            <person name="Kyrpides N."/>
            <person name="Ivanova N."/>
            <person name="Pagani I."/>
            <person name="Gabster J."/>
            <person name="Walker C."/>
            <person name="Stolyar S."/>
            <person name="Stahl D."/>
            <person name="Arkin A."/>
            <person name="Dehal P."/>
            <person name="Hazen T."/>
            <person name="Woyke T."/>
        </authorList>
    </citation>
    <scope>NUCLEOTIDE SEQUENCE [LARGE SCALE GENOMIC DNA]</scope>
    <source>
        <strain evidence="2">U5L</strain>
    </source>
</reference>
<name>I2Q6Z3_9BACT</name>
<dbReference type="EMBL" id="JH600068">
    <property type="protein sequence ID" value="EIG55549.1"/>
    <property type="molecule type" value="Genomic_DNA"/>
</dbReference>
<gene>
    <name evidence="2" type="ORF">DesU5LDRAFT_3943</name>
</gene>
<proteinExistence type="predicted"/>
<feature type="transmembrane region" description="Helical" evidence="1">
    <location>
        <begin position="208"/>
        <end position="228"/>
    </location>
</feature>
<accession>I2Q6Z3</accession>
<feature type="transmembrane region" description="Helical" evidence="1">
    <location>
        <begin position="319"/>
        <end position="340"/>
    </location>
</feature>
<organism evidence="2">
    <name type="scientific">Desulfovibrio sp. U5L</name>
    <dbReference type="NCBI Taxonomy" id="596152"/>
    <lineage>
        <taxon>Bacteria</taxon>
        <taxon>Pseudomonadati</taxon>
        <taxon>Thermodesulfobacteriota</taxon>
        <taxon>Desulfovibrionia</taxon>
        <taxon>Desulfovibrionales</taxon>
        <taxon>Desulfovibrionaceae</taxon>
        <taxon>Desulfovibrio</taxon>
    </lineage>
</organism>
<evidence type="ECO:0008006" key="3">
    <source>
        <dbReference type="Google" id="ProtNLM"/>
    </source>
</evidence>
<dbReference type="PANTHER" id="PTHR38139">
    <property type="entry name" value="GATE DOMAIN-CONTAINING PROTEIN"/>
    <property type="match status" value="1"/>
</dbReference>
<dbReference type="HOGENOM" id="CLU_048086_2_2_7"/>
<dbReference type="eggNOG" id="COG3366">
    <property type="taxonomic scope" value="Bacteria"/>
</dbReference>
<feature type="transmembrane region" description="Helical" evidence="1">
    <location>
        <begin position="113"/>
        <end position="133"/>
    </location>
</feature>
<feature type="transmembrane region" description="Helical" evidence="1">
    <location>
        <begin position="41"/>
        <end position="60"/>
    </location>
</feature>
<keyword evidence="1" id="KW-0472">Membrane</keyword>
<sequence length="341" mass="37303">MKKSVRPGPDALPKATPADYTSASMDLTHTWHTLLWPLGRLLVSLAFGLLVANLIEALNWTRFLARLAAPIIRLGHLQDVVGASFSMAFFSGMAANSLLAEAYGAGRLSDRELVLANLFNSLPTYFLHLPQMFFVTVPFLGPRPAGLYVGLTLFAALLRSAAILAYGRAVLPPLPDGCVVCHLKDGDFSWKKALLKGWKRFTRRIRSMVLFTVPIYIGIHYMTVFGFFDAVEKWLSGHLSFLSFLTPQAVSIVMFQVVAEFTAGLAAAGALLGAGDLTTRQVVLALLVGNILSTPMRAFRHQFPYYAGIFKPRTAVRLIVHNQAFRAASILLVTAGYAIFG</sequence>
<evidence type="ECO:0000256" key="1">
    <source>
        <dbReference type="SAM" id="Phobius"/>
    </source>
</evidence>
<keyword evidence="1" id="KW-0812">Transmembrane</keyword>
<feature type="transmembrane region" description="Helical" evidence="1">
    <location>
        <begin position="248"/>
        <end position="275"/>
    </location>
</feature>
<dbReference type="STRING" id="596152.DesU5LDRAFT_3943"/>
<dbReference type="PANTHER" id="PTHR38139:SF1">
    <property type="entry name" value="NUCLEOSIDE TRANSPORTER_FEOB GTPASE GATE DOMAIN-CONTAINING PROTEIN"/>
    <property type="match status" value="1"/>
</dbReference>
<evidence type="ECO:0000313" key="2">
    <source>
        <dbReference type="EMBL" id="EIG55549.1"/>
    </source>
</evidence>
<feature type="transmembrane region" description="Helical" evidence="1">
    <location>
        <begin position="145"/>
        <end position="166"/>
    </location>
</feature>
<keyword evidence="1" id="KW-1133">Transmembrane helix</keyword>